<dbReference type="PANTHER" id="PTHR13710">
    <property type="entry name" value="DNA HELICASE RECQ FAMILY MEMBER"/>
    <property type="match status" value="1"/>
</dbReference>
<dbReference type="GO" id="GO:0000724">
    <property type="term" value="P:double-strand break repair via homologous recombination"/>
    <property type="evidence" value="ECO:0007669"/>
    <property type="project" value="TreeGrafter"/>
</dbReference>
<comment type="caution">
    <text evidence="3">The sequence shown here is derived from an EMBL/GenBank/DDBJ whole genome shotgun (WGS) entry which is preliminary data.</text>
</comment>
<dbReference type="GO" id="GO:0003676">
    <property type="term" value="F:nucleic acid binding"/>
    <property type="evidence" value="ECO:0007669"/>
    <property type="project" value="InterPro"/>
</dbReference>
<dbReference type="Gene3D" id="3.40.50.300">
    <property type="entry name" value="P-loop containing nucleotide triphosphate hydrolases"/>
    <property type="match status" value="1"/>
</dbReference>
<comment type="similarity">
    <text evidence="1">Belongs to the helicase family. RecQ subfamily.</text>
</comment>
<reference evidence="3" key="1">
    <citation type="journal article" date="2019" name="bioRxiv">
        <title>The Genome of the Zebra Mussel, Dreissena polymorpha: A Resource for Invasive Species Research.</title>
        <authorList>
            <person name="McCartney M.A."/>
            <person name="Auch B."/>
            <person name="Kono T."/>
            <person name="Mallez S."/>
            <person name="Zhang Y."/>
            <person name="Obille A."/>
            <person name="Becker A."/>
            <person name="Abrahante J.E."/>
            <person name="Garbe J."/>
            <person name="Badalamenti J.P."/>
            <person name="Herman A."/>
            <person name="Mangelson H."/>
            <person name="Liachko I."/>
            <person name="Sullivan S."/>
            <person name="Sone E.D."/>
            <person name="Koren S."/>
            <person name="Silverstein K.A.T."/>
            <person name="Beckman K.B."/>
            <person name="Gohl D.M."/>
        </authorList>
    </citation>
    <scope>NUCLEOTIDE SEQUENCE</scope>
    <source>
        <strain evidence="3">Duluth1</strain>
        <tissue evidence="3">Whole animal</tissue>
    </source>
</reference>
<dbReference type="Pfam" id="PF00270">
    <property type="entry name" value="DEAD"/>
    <property type="match status" value="1"/>
</dbReference>
<evidence type="ECO:0000259" key="2">
    <source>
        <dbReference type="PROSITE" id="PS51192"/>
    </source>
</evidence>
<reference evidence="3" key="2">
    <citation type="submission" date="2020-11" db="EMBL/GenBank/DDBJ databases">
        <authorList>
            <person name="McCartney M.A."/>
            <person name="Auch B."/>
            <person name="Kono T."/>
            <person name="Mallez S."/>
            <person name="Becker A."/>
            <person name="Gohl D.M."/>
            <person name="Silverstein K.A.T."/>
            <person name="Koren S."/>
            <person name="Bechman K.B."/>
            <person name="Herman A."/>
            <person name="Abrahante J.E."/>
            <person name="Garbe J."/>
        </authorList>
    </citation>
    <scope>NUCLEOTIDE SEQUENCE</scope>
    <source>
        <strain evidence="3">Duluth1</strain>
        <tissue evidence="3">Whole animal</tissue>
    </source>
</reference>
<sequence length="181" mass="20088">MANPRDIISEVAKRGGFPMPLKDLQNEALLCVIEKRDVMAILPTGYGKSLIYQMAPLILKDYYNLYKSVCIVLIPLNSIMQDQIIALQKLVRVKACYVDYNCQGGQALFADDDDEGGAKSDGDVIVTVPMSDIADGKFTLVYSHPEALLRTDTGKSLITNMEKKKIISCIAVDEAHMILEW</sequence>
<dbReference type="InterPro" id="IPR014001">
    <property type="entry name" value="Helicase_ATP-bd"/>
</dbReference>
<dbReference type="InterPro" id="IPR027417">
    <property type="entry name" value="P-loop_NTPase"/>
</dbReference>
<dbReference type="EMBL" id="JAIWYP010000010">
    <property type="protein sequence ID" value="KAH3751197.1"/>
    <property type="molecule type" value="Genomic_DNA"/>
</dbReference>
<name>A0A9D4I8Z7_DREPO</name>
<dbReference type="InterPro" id="IPR011545">
    <property type="entry name" value="DEAD/DEAH_box_helicase_dom"/>
</dbReference>
<dbReference type="PANTHER" id="PTHR13710:SF157">
    <property type="entry name" value="DNA HELICASE"/>
    <property type="match status" value="1"/>
</dbReference>
<gene>
    <name evidence="3" type="ORF">DPMN_185746</name>
</gene>
<dbReference type="PROSITE" id="PS51192">
    <property type="entry name" value="HELICASE_ATP_BIND_1"/>
    <property type="match status" value="1"/>
</dbReference>
<proteinExistence type="inferred from homology"/>
<accession>A0A9D4I8Z7</accession>
<protein>
    <recommendedName>
        <fullName evidence="2">Helicase ATP-binding domain-containing protein</fullName>
    </recommendedName>
</protein>
<evidence type="ECO:0000256" key="1">
    <source>
        <dbReference type="ARBA" id="ARBA00005446"/>
    </source>
</evidence>
<dbReference type="GO" id="GO:0005737">
    <property type="term" value="C:cytoplasm"/>
    <property type="evidence" value="ECO:0007669"/>
    <property type="project" value="TreeGrafter"/>
</dbReference>
<evidence type="ECO:0000313" key="3">
    <source>
        <dbReference type="EMBL" id="KAH3751197.1"/>
    </source>
</evidence>
<evidence type="ECO:0000313" key="4">
    <source>
        <dbReference type="Proteomes" id="UP000828390"/>
    </source>
</evidence>
<dbReference type="GO" id="GO:0005524">
    <property type="term" value="F:ATP binding"/>
    <property type="evidence" value="ECO:0007669"/>
    <property type="project" value="InterPro"/>
</dbReference>
<dbReference type="Proteomes" id="UP000828390">
    <property type="component" value="Unassembled WGS sequence"/>
</dbReference>
<dbReference type="SUPFAM" id="SSF52540">
    <property type="entry name" value="P-loop containing nucleoside triphosphate hydrolases"/>
    <property type="match status" value="1"/>
</dbReference>
<dbReference type="GO" id="GO:0005654">
    <property type="term" value="C:nucleoplasm"/>
    <property type="evidence" value="ECO:0007669"/>
    <property type="project" value="TreeGrafter"/>
</dbReference>
<dbReference type="GO" id="GO:0009378">
    <property type="term" value="F:four-way junction helicase activity"/>
    <property type="evidence" value="ECO:0007669"/>
    <property type="project" value="TreeGrafter"/>
</dbReference>
<dbReference type="AlphaFoldDB" id="A0A9D4I8Z7"/>
<dbReference type="GO" id="GO:0005694">
    <property type="term" value="C:chromosome"/>
    <property type="evidence" value="ECO:0007669"/>
    <property type="project" value="TreeGrafter"/>
</dbReference>
<feature type="domain" description="Helicase ATP-binding" evidence="2">
    <location>
        <begin position="29"/>
        <end position="181"/>
    </location>
</feature>
<dbReference type="GO" id="GO:0000723">
    <property type="term" value="P:telomere maintenance"/>
    <property type="evidence" value="ECO:0007669"/>
    <property type="project" value="TreeGrafter"/>
</dbReference>
<organism evidence="3 4">
    <name type="scientific">Dreissena polymorpha</name>
    <name type="common">Zebra mussel</name>
    <name type="synonym">Mytilus polymorpha</name>
    <dbReference type="NCBI Taxonomy" id="45954"/>
    <lineage>
        <taxon>Eukaryota</taxon>
        <taxon>Metazoa</taxon>
        <taxon>Spiralia</taxon>
        <taxon>Lophotrochozoa</taxon>
        <taxon>Mollusca</taxon>
        <taxon>Bivalvia</taxon>
        <taxon>Autobranchia</taxon>
        <taxon>Heteroconchia</taxon>
        <taxon>Euheterodonta</taxon>
        <taxon>Imparidentia</taxon>
        <taxon>Neoheterodontei</taxon>
        <taxon>Myida</taxon>
        <taxon>Dreissenoidea</taxon>
        <taxon>Dreissenidae</taxon>
        <taxon>Dreissena</taxon>
    </lineage>
</organism>
<keyword evidence="4" id="KW-1185">Reference proteome</keyword>
<dbReference type="GO" id="GO:0043138">
    <property type="term" value="F:3'-5' DNA helicase activity"/>
    <property type="evidence" value="ECO:0007669"/>
    <property type="project" value="TreeGrafter"/>
</dbReference>